<dbReference type="SUPFAM" id="SSF111038">
    <property type="entry name" value="YjbQ-like"/>
    <property type="match status" value="1"/>
</dbReference>
<dbReference type="RefSeq" id="WP_281462630.1">
    <property type="nucleotide sequence ID" value="NZ_JASBAN010000001.1"/>
</dbReference>
<dbReference type="PANTHER" id="PTHR30615">
    <property type="entry name" value="UNCHARACTERIZED PROTEIN YJBQ-RELATED"/>
    <property type="match status" value="1"/>
</dbReference>
<evidence type="ECO:0000256" key="1">
    <source>
        <dbReference type="ARBA" id="ARBA00005534"/>
    </source>
</evidence>
<dbReference type="InterPro" id="IPR001602">
    <property type="entry name" value="UPF0047_YjbQ-like"/>
</dbReference>
<dbReference type="EMBL" id="JASBAN010000001">
    <property type="protein sequence ID" value="MDI2113008.1"/>
    <property type="molecule type" value="Genomic_DNA"/>
</dbReference>
<dbReference type="NCBIfam" id="TIGR00149">
    <property type="entry name" value="TIGR00149_YjbQ"/>
    <property type="match status" value="1"/>
</dbReference>
<sequence>MIKQQTSFLKIQTHGQGLTMLNMEISSWILQTGIVTGLITLWCKHTSASFIVQENADPDVRQDIMHYLNDLVPESRGYLHHSEGADDMPAHIKAVLTQTQLSIPVVDRQMVLGTWQGIYLFEHRRYPHVREIALHLLGE</sequence>
<name>A0ABT6Q7X7_9PROT</name>
<gene>
    <name evidence="2" type="ORF">QJV33_06900</name>
</gene>
<dbReference type="Pfam" id="PF01894">
    <property type="entry name" value="YjbQ"/>
    <property type="match status" value="1"/>
</dbReference>
<accession>A0ABT6Q7X7</accession>
<proteinExistence type="inferred from homology"/>
<evidence type="ECO:0000313" key="2">
    <source>
        <dbReference type="EMBL" id="MDI2113008.1"/>
    </source>
</evidence>
<dbReference type="InterPro" id="IPR035917">
    <property type="entry name" value="YjbQ-like_sf"/>
</dbReference>
<protein>
    <submittedName>
        <fullName evidence="2">Secondary thiamine-phosphate synthase enzyme YjbQ</fullName>
    </submittedName>
</protein>
<comment type="caution">
    <text evidence="2">The sequence shown here is derived from an EMBL/GenBank/DDBJ whole genome shotgun (WGS) entry which is preliminary data.</text>
</comment>
<organism evidence="2 3">
    <name type="scientific">Commensalibacter nepenthis</name>
    <dbReference type="NCBI Taxonomy" id="3043872"/>
    <lineage>
        <taxon>Bacteria</taxon>
        <taxon>Pseudomonadati</taxon>
        <taxon>Pseudomonadota</taxon>
        <taxon>Alphaproteobacteria</taxon>
        <taxon>Acetobacterales</taxon>
        <taxon>Acetobacteraceae</taxon>
    </lineage>
</organism>
<dbReference type="PANTHER" id="PTHR30615:SF8">
    <property type="entry name" value="UPF0047 PROTEIN C4A8.02C"/>
    <property type="match status" value="1"/>
</dbReference>
<dbReference type="Gene3D" id="2.60.120.460">
    <property type="entry name" value="YjbQ-like"/>
    <property type="match status" value="1"/>
</dbReference>
<dbReference type="PIRSF" id="PIRSF004681">
    <property type="entry name" value="UCP004681"/>
    <property type="match status" value="1"/>
</dbReference>
<keyword evidence="3" id="KW-1185">Reference proteome</keyword>
<reference evidence="2" key="1">
    <citation type="submission" date="2023-05" db="EMBL/GenBank/DDBJ databases">
        <title>Whole genome sequence of Commensalibacter sp.</title>
        <authorList>
            <person name="Charoenyingcharoen P."/>
            <person name="Yukphan P."/>
        </authorList>
    </citation>
    <scope>NUCLEOTIDE SEQUENCE</scope>
    <source>
        <strain evidence="2">TBRC 10068</strain>
    </source>
</reference>
<dbReference type="Proteomes" id="UP001431775">
    <property type="component" value="Unassembled WGS sequence"/>
</dbReference>
<evidence type="ECO:0000313" key="3">
    <source>
        <dbReference type="Proteomes" id="UP001431775"/>
    </source>
</evidence>
<comment type="similarity">
    <text evidence="1">Belongs to the UPF0047 family.</text>
</comment>